<dbReference type="GO" id="GO:0008270">
    <property type="term" value="F:zinc ion binding"/>
    <property type="evidence" value="ECO:0007669"/>
    <property type="project" value="InterPro"/>
</dbReference>
<dbReference type="OrthoDB" id="103819at2759"/>
<evidence type="ECO:0000259" key="3">
    <source>
        <dbReference type="SMART" id="SM00906"/>
    </source>
</evidence>
<evidence type="ECO:0000256" key="1">
    <source>
        <dbReference type="ARBA" id="ARBA00023242"/>
    </source>
</evidence>
<feature type="domain" description="Xylanolytic transcriptional activator regulatory" evidence="3">
    <location>
        <begin position="173"/>
        <end position="244"/>
    </location>
</feature>
<evidence type="ECO:0000313" key="4">
    <source>
        <dbReference type="EMBL" id="EJT80319.1"/>
    </source>
</evidence>
<dbReference type="GeneID" id="20340778"/>
<dbReference type="STRING" id="644352.J3NGC9"/>
<evidence type="ECO:0000313" key="5">
    <source>
        <dbReference type="EnsemblFungi" id="EJT80319"/>
    </source>
</evidence>
<feature type="compositionally biased region" description="Basic residues" evidence="2">
    <location>
        <begin position="505"/>
        <end position="515"/>
    </location>
</feature>
<dbReference type="GO" id="GO:0003700">
    <property type="term" value="F:DNA-binding transcription factor activity"/>
    <property type="evidence" value="ECO:0007669"/>
    <property type="project" value="InterPro"/>
</dbReference>
<dbReference type="InterPro" id="IPR007219">
    <property type="entry name" value="XnlR_reg_dom"/>
</dbReference>
<protein>
    <submittedName>
        <fullName evidence="4">Fungal specific transcription factor domain-containing protein</fullName>
    </submittedName>
</protein>
<reference evidence="5" key="5">
    <citation type="submission" date="2018-04" db="UniProtKB">
        <authorList>
            <consortium name="EnsemblFungi"/>
        </authorList>
    </citation>
    <scope>IDENTIFICATION</scope>
    <source>
        <strain evidence="5">R3-111a-1</strain>
    </source>
</reference>
<keyword evidence="6" id="KW-1185">Reference proteome</keyword>
<dbReference type="PANTHER" id="PTHR46910">
    <property type="entry name" value="TRANSCRIPTION FACTOR PDR1"/>
    <property type="match status" value="1"/>
</dbReference>
<gene>
    <name evidence="5" type="primary">20340778</name>
    <name evidence="4" type="ORF">GGTG_00320</name>
</gene>
<reference evidence="6" key="1">
    <citation type="submission" date="2010-07" db="EMBL/GenBank/DDBJ databases">
        <title>The genome sequence of Gaeumannomyces graminis var. tritici strain R3-111a-1.</title>
        <authorList>
            <consortium name="The Broad Institute Genome Sequencing Platform"/>
            <person name="Ma L.-J."/>
            <person name="Dead R."/>
            <person name="Young S."/>
            <person name="Zeng Q."/>
            <person name="Koehrsen M."/>
            <person name="Alvarado L."/>
            <person name="Berlin A."/>
            <person name="Chapman S.B."/>
            <person name="Chen Z."/>
            <person name="Freedman E."/>
            <person name="Gellesch M."/>
            <person name="Goldberg J."/>
            <person name="Griggs A."/>
            <person name="Gujja S."/>
            <person name="Heilman E.R."/>
            <person name="Heiman D."/>
            <person name="Hepburn T."/>
            <person name="Howarth C."/>
            <person name="Jen D."/>
            <person name="Larson L."/>
            <person name="Mehta T."/>
            <person name="Neiman D."/>
            <person name="Pearson M."/>
            <person name="Roberts A."/>
            <person name="Saif S."/>
            <person name="Shea T."/>
            <person name="Shenoy N."/>
            <person name="Sisk P."/>
            <person name="Stolte C."/>
            <person name="Sykes S."/>
            <person name="Walk T."/>
            <person name="White J."/>
            <person name="Yandava C."/>
            <person name="Haas B."/>
            <person name="Nusbaum C."/>
            <person name="Birren B."/>
        </authorList>
    </citation>
    <scope>NUCLEOTIDE SEQUENCE [LARGE SCALE GENOMIC DNA]</scope>
    <source>
        <strain evidence="6">R3-111a-1</strain>
    </source>
</reference>
<dbReference type="Pfam" id="PF04082">
    <property type="entry name" value="Fungal_trans"/>
    <property type="match status" value="1"/>
</dbReference>
<dbReference type="VEuPathDB" id="FungiDB:GGTG_00320"/>
<feature type="region of interest" description="Disordered" evidence="2">
    <location>
        <begin position="502"/>
        <end position="537"/>
    </location>
</feature>
<dbReference type="EnsemblFungi" id="EJT80319">
    <property type="protein sequence ID" value="EJT80319"/>
    <property type="gene ID" value="GGTG_00320"/>
</dbReference>
<dbReference type="SMART" id="SM00906">
    <property type="entry name" value="Fungal_trans"/>
    <property type="match status" value="1"/>
</dbReference>
<reference evidence="4" key="2">
    <citation type="submission" date="2010-07" db="EMBL/GenBank/DDBJ databases">
        <authorList>
            <consortium name="The Broad Institute Genome Sequencing Platform"/>
            <consortium name="Broad Institute Genome Sequencing Center for Infectious Disease"/>
            <person name="Ma L.-J."/>
            <person name="Dead R."/>
            <person name="Young S."/>
            <person name="Zeng Q."/>
            <person name="Koehrsen M."/>
            <person name="Alvarado L."/>
            <person name="Berlin A."/>
            <person name="Chapman S.B."/>
            <person name="Chen Z."/>
            <person name="Freedman E."/>
            <person name="Gellesch M."/>
            <person name="Goldberg J."/>
            <person name="Griggs A."/>
            <person name="Gujja S."/>
            <person name="Heilman E.R."/>
            <person name="Heiman D."/>
            <person name="Hepburn T."/>
            <person name="Howarth C."/>
            <person name="Jen D."/>
            <person name="Larson L."/>
            <person name="Mehta T."/>
            <person name="Neiman D."/>
            <person name="Pearson M."/>
            <person name="Roberts A."/>
            <person name="Saif S."/>
            <person name="Shea T."/>
            <person name="Shenoy N."/>
            <person name="Sisk P."/>
            <person name="Stolte C."/>
            <person name="Sykes S."/>
            <person name="Walk T."/>
            <person name="White J."/>
            <person name="Yandava C."/>
            <person name="Haas B."/>
            <person name="Nusbaum C."/>
            <person name="Birren B."/>
        </authorList>
    </citation>
    <scope>NUCLEOTIDE SEQUENCE</scope>
    <source>
        <strain evidence="4">R3-111a-1</strain>
    </source>
</reference>
<proteinExistence type="predicted"/>
<sequence>MYDALASLRQIVTMQRDHPSASELGLRGNGQPKSVTSGMQNLKMPPMATVLGLLRQLKESGASNILENDLPFIENDEFVEMCRNVYFNADDFTEATFIIVNACLYHIFAEESYATDNASLRQEYQGYEELCQENLEAAFFRLPLCLPATSQNIKALLIGTMHTIGHNCRPSLAWNLITTAARMCQALGYHRQEVMRKEDQQARNLKAVVFWYVYVLENALALRLGYSSVIRSCEVTIPRDVDKTAPPGPWSSLLGLSVKVADIQANVYELLYSPRASAKPRSQIVDCARRLSRELEVVMDDARKARSLITEEFKPTTQYQDSLDLQLIGDEITCYTTLTMITRAIPAPEGSADSFCDECLDAARRVMRMHQACVAASADNLELQVAYIHWSIVLTPFAPFFVLFCQTISTSSVEDLARIRDFADSLLPASRISDQVRKLQRLCHVFCNVATTYLEAKSRQQQQEHQQQQQHHHLDDQGDQDMMQIGEFDVCLGALGLMQPDASSAHHHHHHHHQQHQQGTGWPHHPDGGVPLEGQPLDMHHHQQQMGPIDFSLGDWFAGSRDIMGLLDGGMRPFGTPPEGM</sequence>
<dbReference type="GO" id="GO:0006351">
    <property type="term" value="P:DNA-templated transcription"/>
    <property type="evidence" value="ECO:0007669"/>
    <property type="project" value="InterPro"/>
</dbReference>
<accession>J3NGC9</accession>
<feature type="region of interest" description="Disordered" evidence="2">
    <location>
        <begin position="17"/>
        <end position="39"/>
    </location>
</feature>
<dbReference type="PANTHER" id="PTHR46910:SF5">
    <property type="entry name" value="ZN(II)2CYS6 TRANSCRIPTION FACTOR (EUROFUNG)"/>
    <property type="match status" value="1"/>
</dbReference>
<dbReference type="Proteomes" id="UP000006039">
    <property type="component" value="Unassembled WGS sequence"/>
</dbReference>
<dbReference type="RefSeq" id="XP_009216328.1">
    <property type="nucleotide sequence ID" value="XM_009218064.1"/>
</dbReference>
<dbReference type="HOGENOM" id="CLU_009377_1_2_1"/>
<organism evidence="4">
    <name type="scientific">Gaeumannomyces tritici (strain R3-111a-1)</name>
    <name type="common">Wheat and barley take-all root rot fungus</name>
    <name type="synonym">Gaeumannomyces graminis var. tritici</name>
    <dbReference type="NCBI Taxonomy" id="644352"/>
    <lineage>
        <taxon>Eukaryota</taxon>
        <taxon>Fungi</taxon>
        <taxon>Dikarya</taxon>
        <taxon>Ascomycota</taxon>
        <taxon>Pezizomycotina</taxon>
        <taxon>Sordariomycetes</taxon>
        <taxon>Sordariomycetidae</taxon>
        <taxon>Magnaporthales</taxon>
        <taxon>Magnaporthaceae</taxon>
        <taxon>Gaeumannomyces</taxon>
    </lineage>
</organism>
<dbReference type="GO" id="GO:0003677">
    <property type="term" value="F:DNA binding"/>
    <property type="evidence" value="ECO:0007669"/>
    <property type="project" value="InterPro"/>
</dbReference>
<dbReference type="eggNOG" id="ENOG502RYZ8">
    <property type="taxonomic scope" value="Eukaryota"/>
</dbReference>
<evidence type="ECO:0000256" key="2">
    <source>
        <dbReference type="SAM" id="MobiDB-lite"/>
    </source>
</evidence>
<reference evidence="5" key="4">
    <citation type="journal article" date="2015" name="G3 (Bethesda)">
        <title>Genome sequences of three phytopathogenic species of the Magnaporthaceae family of fungi.</title>
        <authorList>
            <person name="Okagaki L.H."/>
            <person name="Nunes C.C."/>
            <person name="Sailsbery J."/>
            <person name="Clay B."/>
            <person name="Brown D."/>
            <person name="John T."/>
            <person name="Oh Y."/>
            <person name="Young N."/>
            <person name="Fitzgerald M."/>
            <person name="Haas B.J."/>
            <person name="Zeng Q."/>
            <person name="Young S."/>
            <person name="Adiconis X."/>
            <person name="Fan L."/>
            <person name="Levin J.Z."/>
            <person name="Mitchell T.K."/>
            <person name="Okubara P.A."/>
            <person name="Farman M.L."/>
            <person name="Kohn L.M."/>
            <person name="Birren B."/>
            <person name="Ma L.-J."/>
            <person name="Dean R.A."/>
        </authorList>
    </citation>
    <scope>NUCLEOTIDE SEQUENCE</scope>
    <source>
        <strain evidence="5">R3-111a-1</strain>
    </source>
</reference>
<name>J3NGC9_GAET3</name>
<dbReference type="EMBL" id="GL385395">
    <property type="protein sequence ID" value="EJT80319.1"/>
    <property type="molecule type" value="Genomic_DNA"/>
</dbReference>
<reference evidence="4" key="3">
    <citation type="submission" date="2010-09" db="EMBL/GenBank/DDBJ databases">
        <title>Annotation of Gaeumannomyces graminis var. tritici R3-111a-1.</title>
        <authorList>
            <consortium name="The Broad Institute Genome Sequencing Platform"/>
            <person name="Ma L.-J."/>
            <person name="Dead R."/>
            <person name="Young S.K."/>
            <person name="Zeng Q."/>
            <person name="Gargeya S."/>
            <person name="Fitzgerald M."/>
            <person name="Haas B."/>
            <person name="Abouelleil A."/>
            <person name="Alvarado L."/>
            <person name="Arachchi H.M."/>
            <person name="Berlin A."/>
            <person name="Brown A."/>
            <person name="Chapman S.B."/>
            <person name="Chen Z."/>
            <person name="Dunbar C."/>
            <person name="Freedman E."/>
            <person name="Gearin G."/>
            <person name="Gellesch M."/>
            <person name="Goldberg J."/>
            <person name="Griggs A."/>
            <person name="Gujja S."/>
            <person name="Heiman D."/>
            <person name="Howarth C."/>
            <person name="Larson L."/>
            <person name="Lui A."/>
            <person name="MacDonald P.J.P."/>
            <person name="Mehta T."/>
            <person name="Montmayeur A."/>
            <person name="Murphy C."/>
            <person name="Neiman D."/>
            <person name="Pearson M."/>
            <person name="Priest M."/>
            <person name="Roberts A."/>
            <person name="Saif S."/>
            <person name="Shea T."/>
            <person name="Shenoy N."/>
            <person name="Sisk P."/>
            <person name="Stolte C."/>
            <person name="Sykes S."/>
            <person name="Yandava C."/>
            <person name="Wortman J."/>
            <person name="Nusbaum C."/>
            <person name="Birren B."/>
        </authorList>
    </citation>
    <scope>NUCLEOTIDE SEQUENCE</scope>
    <source>
        <strain evidence="4">R3-111a-1</strain>
    </source>
</reference>
<evidence type="ECO:0000313" key="6">
    <source>
        <dbReference type="Proteomes" id="UP000006039"/>
    </source>
</evidence>
<keyword evidence="1" id="KW-0539">Nucleus</keyword>
<dbReference type="InterPro" id="IPR050987">
    <property type="entry name" value="AtrR-like"/>
</dbReference>
<dbReference type="AlphaFoldDB" id="J3NGC9"/>
<dbReference type="CDD" id="cd12148">
    <property type="entry name" value="fungal_TF_MHR"/>
    <property type="match status" value="1"/>
</dbReference>